<dbReference type="Proteomes" id="UP000007431">
    <property type="component" value="Unassembled WGS sequence"/>
</dbReference>
<dbReference type="KEGG" id="scm:SCHCO_02663345"/>
<feature type="compositionally biased region" description="Basic and acidic residues" evidence="1">
    <location>
        <begin position="92"/>
        <end position="116"/>
    </location>
</feature>
<evidence type="ECO:0000313" key="3">
    <source>
        <dbReference type="Proteomes" id="UP000007431"/>
    </source>
</evidence>
<sequence>MTESSDANAAFLAVLMRDRGHLTTYDDLPTPTAGQPGPSRRIKPSCHRRSTREVTGKQAFVKDPSPRSATGARVRRSPVVNHDTVSSSSKKASRDDMTRGRRRGSETACHHTHDEYPPSWLSTATLAPWVSAESLRSRPTTPSTASSPQMPLLSPSGWSTDTDTDSDIFSLDDWGSDDVDVVEVPADEIEKMFSMYINAELCLNE</sequence>
<dbReference type="AlphaFoldDB" id="D8PP71"/>
<feature type="region of interest" description="Disordered" evidence="1">
    <location>
        <begin position="132"/>
        <end position="165"/>
    </location>
</feature>
<organism evidence="3">
    <name type="scientific">Schizophyllum commune (strain H4-8 / FGSC 9210)</name>
    <name type="common">Split gill fungus</name>
    <dbReference type="NCBI Taxonomy" id="578458"/>
    <lineage>
        <taxon>Eukaryota</taxon>
        <taxon>Fungi</taxon>
        <taxon>Dikarya</taxon>
        <taxon>Basidiomycota</taxon>
        <taxon>Agaricomycotina</taxon>
        <taxon>Agaricomycetes</taxon>
        <taxon>Agaricomycetidae</taxon>
        <taxon>Agaricales</taxon>
        <taxon>Schizophyllaceae</taxon>
        <taxon>Schizophyllum</taxon>
    </lineage>
</organism>
<dbReference type="HOGENOM" id="CLU_1338188_0_0_1"/>
<dbReference type="InParanoid" id="D8PP71"/>
<dbReference type="RefSeq" id="XP_003037203.1">
    <property type="nucleotide sequence ID" value="XM_003037157.1"/>
</dbReference>
<dbReference type="OrthoDB" id="3007277at2759"/>
<gene>
    <name evidence="2" type="ORF">SCHCODRAFT_231335</name>
</gene>
<accession>D8PP71</accession>
<keyword evidence="3" id="KW-1185">Reference proteome</keyword>
<evidence type="ECO:0000256" key="1">
    <source>
        <dbReference type="SAM" id="MobiDB-lite"/>
    </source>
</evidence>
<proteinExistence type="predicted"/>
<reference evidence="2 3" key="1">
    <citation type="journal article" date="2010" name="Nat. Biotechnol.">
        <title>Genome sequence of the model mushroom Schizophyllum commune.</title>
        <authorList>
            <person name="Ohm R.A."/>
            <person name="de Jong J.F."/>
            <person name="Lugones L.G."/>
            <person name="Aerts A."/>
            <person name="Kothe E."/>
            <person name="Stajich J.E."/>
            <person name="de Vries R.P."/>
            <person name="Record E."/>
            <person name="Levasseur A."/>
            <person name="Baker S.E."/>
            <person name="Bartholomew K.A."/>
            <person name="Coutinho P.M."/>
            <person name="Erdmann S."/>
            <person name="Fowler T.J."/>
            <person name="Gathman A.C."/>
            <person name="Lombard V."/>
            <person name="Henrissat B."/>
            <person name="Knabe N."/>
            <person name="Kuees U."/>
            <person name="Lilly W.W."/>
            <person name="Lindquist E."/>
            <person name="Lucas S."/>
            <person name="Magnuson J.K."/>
            <person name="Piumi F."/>
            <person name="Raudaskoski M."/>
            <person name="Salamov A."/>
            <person name="Schmutz J."/>
            <person name="Schwarze F.W.M.R."/>
            <person name="vanKuyk P.A."/>
            <person name="Horton J.S."/>
            <person name="Grigoriev I.V."/>
            <person name="Woesten H.A.B."/>
        </authorList>
    </citation>
    <scope>NUCLEOTIDE SEQUENCE [LARGE SCALE GENOMIC DNA]</scope>
    <source>
        <strain evidence="3">H4-8 / FGSC 9210</strain>
    </source>
</reference>
<feature type="region of interest" description="Disordered" evidence="1">
    <location>
        <begin position="22"/>
        <end position="116"/>
    </location>
</feature>
<dbReference type="VEuPathDB" id="FungiDB:SCHCODRAFT_02663345"/>
<evidence type="ECO:0000313" key="2">
    <source>
        <dbReference type="EMBL" id="EFJ02301.1"/>
    </source>
</evidence>
<dbReference type="EMBL" id="GL377302">
    <property type="protein sequence ID" value="EFJ02301.1"/>
    <property type="molecule type" value="Genomic_DNA"/>
</dbReference>
<feature type="compositionally biased region" description="Basic residues" evidence="1">
    <location>
        <begin position="40"/>
        <end position="50"/>
    </location>
</feature>
<feature type="compositionally biased region" description="Low complexity" evidence="1">
    <location>
        <begin position="139"/>
        <end position="148"/>
    </location>
</feature>
<name>D8PP71_SCHCM</name>
<dbReference type="GeneID" id="9584835"/>
<protein>
    <submittedName>
        <fullName evidence="2">Uncharacterized protein</fullName>
    </submittedName>
</protein>